<keyword evidence="6" id="KW-0315">Glutamine amidotransferase</keyword>
<evidence type="ECO:0000259" key="8">
    <source>
        <dbReference type="Pfam" id="PF07685"/>
    </source>
</evidence>
<dbReference type="InterPro" id="IPR011698">
    <property type="entry name" value="GATase_3"/>
</dbReference>
<dbReference type="RefSeq" id="WP_223790738.1">
    <property type="nucleotide sequence ID" value="NZ_JAIOUQ010000003.1"/>
</dbReference>
<dbReference type="PROSITE" id="PS51273">
    <property type="entry name" value="GATASE_TYPE_1"/>
    <property type="match status" value="1"/>
</dbReference>
<dbReference type="PANTHER" id="PTHR43873:SF2">
    <property type="entry name" value="COBYRIC ACID SYNTHASE"/>
    <property type="match status" value="1"/>
</dbReference>
<dbReference type="Pfam" id="PF01656">
    <property type="entry name" value="CbiA"/>
    <property type="match status" value="1"/>
</dbReference>
<gene>
    <name evidence="9" type="ORF">K8N75_03520</name>
</gene>
<keyword evidence="2" id="KW-0436">Ligase</keyword>
<comment type="caution">
    <text evidence="9">The sequence shown here is derived from an EMBL/GenBank/DDBJ whole genome shotgun (WGS) entry which is preliminary data.</text>
</comment>
<dbReference type="SUPFAM" id="SSF52317">
    <property type="entry name" value="Class I glutamine amidotransferase-like"/>
    <property type="match status" value="1"/>
</dbReference>
<evidence type="ECO:0000256" key="3">
    <source>
        <dbReference type="ARBA" id="ARBA00022741"/>
    </source>
</evidence>
<dbReference type="InterPro" id="IPR027417">
    <property type="entry name" value="P-loop_NTPase"/>
</dbReference>
<dbReference type="PANTHER" id="PTHR43873">
    <property type="entry name" value="COBYRINATE A,C-DIAMIDE SYNTHASE"/>
    <property type="match status" value="1"/>
</dbReference>
<sequence length="501" mass="55515">MKKIGLLYVKGSLPMFETFGNLPTHILKNNGMVNGKKAHKELDGLIIPGGSIIESESVKKTLMIEIRKIEREGKFIFGMCSGFQLLANQTDIGRKSPCAIEKKGLGILDVSFSPMIGTDRVEAEIIDNSFLTEDLVGNKITGFHCHTYGNITGNAKPVLTSNVKRTDYTNDPRELLSGVRNDDGNVVGVMVHGALDENTSLVENILKFLDCKEDNILSIKNNNQKLLNQIKREVGIETGVKVKENISNDSYNDLYPRIIMIASTGSDSGKTFITTGLTGILKKRGYKVGVLKVGPDIRDIVPSLYLNKEKMERFSSIKIGSLGWKDLFDVLEDIKGHNYDIIIIEGVMSVFTGILNEKIPFSSAEIAMASNIPVLMVSPCNKGGIETAAVDIAAHVDRMDKLGINTAGVILNKVYDEKIAESTFKFIKSKTGIDFLTLVPKVKITERGNMPEVEIKLEDFCLNAMKTVEKYLDVNKILELAAKPKFKEYMKYKEILNRFSS</sequence>
<dbReference type="NCBIfam" id="NF004921">
    <property type="entry name" value="PRK06278.1"/>
    <property type="match status" value="1"/>
</dbReference>
<evidence type="ECO:0000256" key="1">
    <source>
        <dbReference type="ARBA" id="ARBA00001946"/>
    </source>
</evidence>
<evidence type="ECO:0000256" key="5">
    <source>
        <dbReference type="ARBA" id="ARBA00022842"/>
    </source>
</evidence>
<accession>A0A8T5UMH7</accession>
<evidence type="ECO:0000256" key="6">
    <source>
        <dbReference type="ARBA" id="ARBA00022962"/>
    </source>
</evidence>
<comment type="cofactor">
    <cofactor evidence="1">
        <name>Mg(2+)</name>
        <dbReference type="ChEBI" id="CHEBI:18420"/>
    </cofactor>
</comment>
<dbReference type="InterPro" id="IPR029062">
    <property type="entry name" value="Class_I_gatase-like"/>
</dbReference>
<dbReference type="Gene3D" id="3.40.50.880">
    <property type="match status" value="1"/>
</dbReference>
<evidence type="ECO:0000256" key="2">
    <source>
        <dbReference type="ARBA" id="ARBA00022598"/>
    </source>
</evidence>
<dbReference type="InterPro" id="IPR004484">
    <property type="entry name" value="CbiA/CobB_synth"/>
</dbReference>
<evidence type="ECO:0000313" key="10">
    <source>
        <dbReference type="Proteomes" id="UP000825933"/>
    </source>
</evidence>
<feature type="domain" description="CobB/CobQ-like glutamine amidotransferase" evidence="8">
    <location>
        <begin position="32"/>
        <end position="198"/>
    </location>
</feature>
<dbReference type="SUPFAM" id="SSF52540">
    <property type="entry name" value="P-loop containing nucleoside triphosphate hydrolases"/>
    <property type="match status" value="1"/>
</dbReference>
<dbReference type="Gene3D" id="3.40.50.300">
    <property type="entry name" value="P-loop containing nucleotide triphosphate hydrolases"/>
    <property type="match status" value="2"/>
</dbReference>
<dbReference type="InterPro" id="IPR002586">
    <property type="entry name" value="CobQ/CobB/MinD/ParA_Nub-bd_dom"/>
</dbReference>
<evidence type="ECO:0000256" key="4">
    <source>
        <dbReference type="ARBA" id="ARBA00022840"/>
    </source>
</evidence>
<dbReference type="AlphaFoldDB" id="A0A8T5UMH7"/>
<keyword evidence="5" id="KW-0460">Magnesium</keyword>
<proteinExistence type="predicted"/>
<dbReference type="Proteomes" id="UP000825933">
    <property type="component" value="Unassembled WGS sequence"/>
</dbReference>
<feature type="domain" description="CobQ/CobB/MinD/ParA nucleotide binding" evidence="7">
    <location>
        <begin position="259"/>
        <end position="443"/>
    </location>
</feature>
<dbReference type="GO" id="GO:0042242">
    <property type="term" value="F:cobyrinic acid a,c-diamide synthase activity"/>
    <property type="evidence" value="ECO:0007669"/>
    <property type="project" value="InterPro"/>
</dbReference>
<protein>
    <submittedName>
        <fullName evidence="9">AAA family ATPase</fullName>
    </submittedName>
</protein>
<keyword evidence="10" id="KW-1185">Reference proteome</keyword>
<evidence type="ECO:0000313" key="9">
    <source>
        <dbReference type="EMBL" id="MBZ2165112.1"/>
    </source>
</evidence>
<organism evidence="9 10">
    <name type="scientific">Methanobacterium spitsbergense</name>
    <dbReference type="NCBI Taxonomy" id="2874285"/>
    <lineage>
        <taxon>Archaea</taxon>
        <taxon>Methanobacteriati</taxon>
        <taxon>Methanobacteriota</taxon>
        <taxon>Methanomada group</taxon>
        <taxon>Methanobacteria</taxon>
        <taxon>Methanobacteriales</taxon>
        <taxon>Methanobacteriaceae</taxon>
        <taxon>Methanobacterium</taxon>
    </lineage>
</organism>
<dbReference type="GO" id="GO:0005524">
    <property type="term" value="F:ATP binding"/>
    <property type="evidence" value="ECO:0007669"/>
    <property type="project" value="UniProtKB-KW"/>
</dbReference>
<name>A0A8T5UMH7_9EURY</name>
<evidence type="ECO:0000259" key="7">
    <source>
        <dbReference type="Pfam" id="PF01656"/>
    </source>
</evidence>
<keyword evidence="3" id="KW-0547">Nucleotide-binding</keyword>
<reference evidence="10" key="1">
    <citation type="journal article" date="2022" name="Microbiol. Resour. Announc.">
        <title>Draft Genome Sequence of a Methanogenic Archaeon from West Spitsbergen Permafrost.</title>
        <authorList>
            <person name="Trubitsyn V."/>
            <person name="Rivkina E."/>
            <person name="Shcherbakova V."/>
        </authorList>
    </citation>
    <scope>NUCLEOTIDE SEQUENCE [LARGE SCALE GENOMIC DNA]</scope>
    <source>
        <strain evidence="10">VT</strain>
    </source>
</reference>
<keyword evidence="4" id="KW-0067">ATP-binding</keyword>
<dbReference type="Pfam" id="PF07685">
    <property type="entry name" value="GATase_3"/>
    <property type="match status" value="1"/>
</dbReference>
<dbReference type="EMBL" id="JAIOUQ010000003">
    <property type="protein sequence ID" value="MBZ2165112.1"/>
    <property type="molecule type" value="Genomic_DNA"/>
</dbReference>